<accession>A0A6A5SN97</accession>
<name>A0A6A5SN97_9PLEO</name>
<comment type="similarity">
    <text evidence="1 2">Belongs to the nucleosome assembly protein (NAP) family.</text>
</comment>
<keyword evidence="6" id="KW-1185">Reference proteome</keyword>
<dbReference type="Pfam" id="PF00956">
    <property type="entry name" value="NAP"/>
    <property type="match status" value="1"/>
</dbReference>
<dbReference type="GO" id="GO:0006334">
    <property type="term" value="P:nucleosome assembly"/>
    <property type="evidence" value="ECO:0007669"/>
    <property type="project" value="InterPro"/>
</dbReference>
<feature type="region of interest" description="Disordered" evidence="4">
    <location>
        <begin position="253"/>
        <end position="272"/>
    </location>
</feature>
<dbReference type="OrthoDB" id="19419at2759"/>
<dbReference type="GO" id="GO:0005634">
    <property type="term" value="C:nucleus"/>
    <property type="evidence" value="ECO:0007669"/>
    <property type="project" value="InterPro"/>
</dbReference>
<feature type="compositionally biased region" description="Acidic residues" evidence="4">
    <location>
        <begin position="259"/>
        <end position="272"/>
    </location>
</feature>
<evidence type="ECO:0000313" key="6">
    <source>
        <dbReference type="Proteomes" id="UP000800038"/>
    </source>
</evidence>
<evidence type="ECO:0000256" key="1">
    <source>
        <dbReference type="ARBA" id="ARBA00009947"/>
    </source>
</evidence>
<dbReference type="AlphaFoldDB" id="A0A6A5SN97"/>
<evidence type="ECO:0000256" key="3">
    <source>
        <dbReference type="SAM" id="Coils"/>
    </source>
</evidence>
<feature type="compositionally biased region" description="Acidic residues" evidence="4">
    <location>
        <begin position="305"/>
        <end position="333"/>
    </location>
</feature>
<evidence type="ECO:0000256" key="4">
    <source>
        <dbReference type="SAM" id="MobiDB-lite"/>
    </source>
</evidence>
<evidence type="ECO:0000256" key="2">
    <source>
        <dbReference type="RuleBase" id="RU003876"/>
    </source>
</evidence>
<dbReference type="PANTHER" id="PTHR11875">
    <property type="entry name" value="TESTIS-SPECIFIC Y-ENCODED PROTEIN"/>
    <property type="match status" value="1"/>
</dbReference>
<organism evidence="5 6">
    <name type="scientific">Clathrospora elynae</name>
    <dbReference type="NCBI Taxonomy" id="706981"/>
    <lineage>
        <taxon>Eukaryota</taxon>
        <taxon>Fungi</taxon>
        <taxon>Dikarya</taxon>
        <taxon>Ascomycota</taxon>
        <taxon>Pezizomycotina</taxon>
        <taxon>Dothideomycetes</taxon>
        <taxon>Pleosporomycetidae</taxon>
        <taxon>Pleosporales</taxon>
        <taxon>Diademaceae</taxon>
        <taxon>Clathrospora</taxon>
    </lineage>
</organism>
<proteinExistence type="inferred from homology"/>
<dbReference type="EMBL" id="ML976051">
    <property type="protein sequence ID" value="KAF1941170.1"/>
    <property type="molecule type" value="Genomic_DNA"/>
</dbReference>
<feature type="region of interest" description="Disordered" evidence="4">
    <location>
        <begin position="303"/>
        <end position="358"/>
    </location>
</feature>
<sequence length="358" mass="41162">MHDCCGPDSKAHSHSHTMETEAPDVLNARFEELSALEQEFEDIEAEIIRKAEALQAPLYKKRADFVAKIPHFWPLVFEQAPPEIDNFIQPSDSKVFAESLDTFEVLRFELDDPKGSPRSFALKFGFNDNEYFEDKVLEKKFWYRKTKDWAGLVSEPVKIHWKKEKDLTGGLTDAACKLNEVRKKLSTDTSSGAARKEEAKTKEYKRLAQKIETSVEASVSFFGLFAFVSGYRWVSEQESEQAVKEEKERFEKIRQGEKVDEEDDDEEDPQDYQEIEVFPGGDEVATIIAEDMWPNAIKYYRSTFDEDEDDEELSDLDVMDLSDEDDEDDDQEPVDIRALVGKGRKSGPEPPAKKQRKA</sequence>
<dbReference type="InterPro" id="IPR037231">
    <property type="entry name" value="NAP-like_sf"/>
</dbReference>
<dbReference type="Proteomes" id="UP000800038">
    <property type="component" value="Unassembled WGS sequence"/>
</dbReference>
<feature type="coiled-coil region" evidence="3">
    <location>
        <begin position="26"/>
        <end position="53"/>
    </location>
</feature>
<protein>
    <submittedName>
        <fullName evidence="5">NAP family protein</fullName>
    </submittedName>
</protein>
<reference evidence="5" key="1">
    <citation type="journal article" date="2020" name="Stud. Mycol.">
        <title>101 Dothideomycetes genomes: a test case for predicting lifestyles and emergence of pathogens.</title>
        <authorList>
            <person name="Haridas S."/>
            <person name="Albert R."/>
            <person name="Binder M."/>
            <person name="Bloem J."/>
            <person name="Labutti K."/>
            <person name="Salamov A."/>
            <person name="Andreopoulos B."/>
            <person name="Baker S."/>
            <person name="Barry K."/>
            <person name="Bills G."/>
            <person name="Bluhm B."/>
            <person name="Cannon C."/>
            <person name="Castanera R."/>
            <person name="Culley D."/>
            <person name="Daum C."/>
            <person name="Ezra D."/>
            <person name="Gonzalez J."/>
            <person name="Henrissat B."/>
            <person name="Kuo A."/>
            <person name="Liang C."/>
            <person name="Lipzen A."/>
            <person name="Lutzoni F."/>
            <person name="Magnuson J."/>
            <person name="Mondo S."/>
            <person name="Nolan M."/>
            <person name="Ohm R."/>
            <person name="Pangilinan J."/>
            <person name="Park H.-J."/>
            <person name="Ramirez L."/>
            <person name="Alfaro M."/>
            <person name="Sun H."/>
            <person name="Tritt A."/>
            <person name="Yoshinaga Y."/>
            <person name="Zwiers L.-H."/>
            <person name="Turgeon B."/>
            <person name="Goodwin S."/>
            <person name="Spatafora J."/>
            <person name="Crous P."/>
            <person name="Grigoriev I."/>
        </authorList>
    </citation>
    <scope>NUCLEOTIDE SEQUENCE</scope>
    <source>
        <strain evidence="5">CBS 161.51</strain>
    </source>
</reference>
<keyword evidence="3" id="KW-0175">Coiled coil</keyword>
<dbReference type="SUPFAM" id="SSF143113">
    <property type="entry name" value="NAP-like"/>
    <property type="match status" value="1"/>
</dbReference>
<dbReference type="Gene3D" id="3.30.1120.90">
    <property type="entry name" value="Nucleosome assembly protein"/>
    <property type="match status" value="1"/>
</dbReference>
<gene>
    <name evidence="5" type="ORF">EJ02DRAFT_455357</name>
</gene>
<evidence type="ECO:0000313" key="5">
    <source>
        <dbReference type="EMBL" id="KAF1941170.1"/>
    </source>
</evidence>
<dbReference type="InterPro" id="IPR002164">
    <property type="entry name" value="NAP_family"/>
</dbReference>